<dbReference type="InterPro" id="IPR036869">
    <property type="entry name" value="J_dom_sf"/>
</dbReference>
<dbReference type="PRINTS" id="PR00625">
    <property type="entry name" value="JDOMAIN"/>
</dbReference>
<organism evidence="3 4">
    <name type="scientific">Fistulifera solaris</name>
    <name type="common">Oleaginous diatom</name>
    <dbReference type="NCBI Taxonomy" id="1519565"/>
    <lineage>
        <taxon>Eukaryota</taxon>
        <taxon>Sar</taxon>
        <taxon>Stramenopiles</taxon>
        <taxon>Ochrophyta</taxon>
        <taxon>Bacillariophyta</taxon>
        <taxon>Bacillariophyceae</taxon>
        <taxon>Bacillariophycidae</taxon>
        <taxon>Naviculales</taxon>
        <taxon>Naviculaceae</taxon>
        <taxon>Fistulifera</taxon>
    </lineage>
</organism>
<feature type="domain" description="J" evidence="2">
    <location>
        <begin position="1345"/>
        <end position="1409"/>
    </location>
</feature>
<dbReference type="InterPro" id="IPR018253">
    <property type="entry name" value="DnaJ_domain_CS"/>
</dbReference>
<feature type="compositionally biased region" description="Low complexity" evidence="1">
    <location>
        <begin position="576"/>
        <end position="585"/>
    </location>
</feature>
<proteinExistence type="predicted"/>
<dbReference type="PANTHER" id="PTHR44200:SF1">
    <property type="entry name" value="DNAJ HOMOLOG SUBFAMILY C MEMBER 7"/>
    <property type="match status" value="1"/>
</dbReference>
<feature type="compositionally biased region" description="Polar residues" evidence="1">
    <location>
        <begin position="609"/>
        <end position="642"/>
    </location>
</feature>
<feature type="compositionally biased region" description="Basic residues" evidence="1">
    <location>
        <begin position="539"/>
        <end position="551"/>
    </location>
</feature>
<dbReference type="InterPro" id="IPR011990">
    <property type="entry name" value="TPR-like_helical_dom_sf"/>
</dbReference>
<dbReference type="SMART" id="SM00028">
    <property type="entry name" value="TPR"/>
    <property type="match status" value="5"/>
</dbReference>
<dbReference type="CDD" id="cd06257">
    <property type="entry name" value="DnaJ"/>
    <property type="match status" value="1"/>
</dbReference>
<feature type="compositionally biased region" description="Basic and acidic residues" evidence="1">
    <location>
        <begin position="1241"/>
        <end position="1258"/>
    </location>
</feature>
<feature type="compositionally biased region" description="Pro residues" evidence="1">
    <location>
        <begin position="409"/>
        <end position="418"/>
    </location>
</feature>
<feature type="region of interest" description="Disordered" evidence="1">
    <location>
        <begin position="1241"/>
        <end position="1348"/>
    </location>
</feature>
<sequence length="1415" mass="156357">MAEGNDLCSLMESIRLTNHPTDDERIDLLAEALREKLGVDMNKSAYKQLAMQFQQLHLEQTRSGSHEAETKAQTPIRDVRGSIDNLSASPVFPLTAREPSNTNGAFNMTNGAGRSPFKASTNNSSDGSTENLQSKFPANSFGKQRNFSPFSTSSPNGNKNVGEEPISINLGRRSPTIVDPLSGEQSPKITRQAPSRTFSPRPGLQDLDDSRELRAACRSPYVSQHSQLPESTHLREKISVSDSGTRTHLRPNSDDGIDTSFRPPSRASSPRFSSRASSPRPPSRASSPRPPSRASSPRPGLQEDSSPCEFRAASPARSPHVTLRNETRNFGSRSRSMTPVGRRTENEEAMYQPLTNDATNIMDDGTTMRPPTPAGNLSESPIHTRPDSDPSPGASATSFEPNQWKPDLRPQPDPPNMPLPVFGSFSPNVRETDLKTPGPANHTTTNASDTDKPETTFKTGAGKHRRKYSPESNVSEFVNPFGASANGSHAFTFGTATSEQRNAFQAAPIFNLNSETALPSESSALPQVDFHLNLNSTRNRKRVHKPSRRQQKPFTFGLSETFSMPTGTQDTPVFQANPPTVATPAANNTFASAAAQARSPFLSPMDVDSPQNLNGIPQQPSPSDVSMQQTPFSAKPTDSQPIMFTLGSESGKKRGQFRTAVSRRSSARASRANNLTDDTRDSSLNSSRDSTSSVEDGPAGFGSADKQTPPEVPTKSSHYMSLIGVKRELGKSAYMSGDYFGSIRLYTEAVKLYQEASFVLPKDILAILLSNRAAGLLMVGAAHAAVNDCDIALMSISPPVPHVPFSSDSGLLLKIKVHTRRARALLKQGECSLSLDAFQDAINTSEEASRFSEKHHTSSSRAQNLTLLKQMSTEAALGQTEAKRLDHLCDKISACISRTTMTRSSDKNLVIETLGHVNIALSYATASEKLMGSKVNLLAYLKRWREIAGFCERLAATNAKLECIYEDNLLPQNPFPGIPPINVLLPGFFGESREEDALTADLKLSSKAVAEAVLRMPSSVLPYYLRALRLEERYPSADCALRSMDDSIKHRVCSRNPSVLQSLQSLLISERSKLGRTRAFRERGDELFRAGDFEAAAIQYASCLLIDKEDLPRGLHNGPSDDDAGGRLHAVLHCNRAACLMALNRFSEAIEDCTKALKIHTRYMKAMLRRARCYMRLQRYQEAISEYKRYVDMVNEVRGKPISSTDFVTPCLFDGPQDVTETDFTQVQKELDDVYKAKRQADAAAREDAERRRDRSRWQDTFPANGGARHWQHSGSSAQQRRDEWYQNDNSRRWDSFNSKGPRAGPNKGKPWQQQGTPRDQNRHQNGRNQFNSSGTSSRPPPSPSHYQVLNVNVNASDDEIKKAFRKLALKYHPDKNSEEGAVEQFRRVKLAYEVLGDSASRRRYDAEQRLNRRF</sequence>
<dbReference type="Gene3D" id="1.25.40.10">
    <property type="entry name" value="Tetratricopeptide repeat domain"/>
    <property type="match status" value="2"/>
</dbReference>
<dbReference type="OrthoDB" id="765884at2759"/>
<dbReference type="InterPro" id="IPR001623">
    <property type="entry name" value="DnaJ_domain"/>
</dbReference>
<feature type="compositionally biased region" description="Polar residues" evidence="1">
    <location>
        <begin position="558"/>
        <end position="574"/>
    </location>
</feature>
<dbReference type="InterPro" id="IPR019734">
    <property type="entry name" value="TPR_rpt"/>
</dbReference>
<feature type="region of interest" description="Disordered" evidence="1">
    <location>
        <begin position="92"/>
        <end position="207"/>
    </location>
</feature>
<feature type="region of interest" description="Disordered" evidence="1">
    <location>
        <begin position="602"/>
        <end position="716"/>
    </location>
</feature>
<dbReference type="Pfam" id="PF00515">
    <property type="entry name" value="TPR_1"/>
    <property type="match status" value="1"/>
</dbReference>
<feature type="region of interest" description="Disordered" evidence="1">
    <location>
        <begin position="539"/>
        <end position="585"/>
    </location>
</feature>
<evidence type="ECO:0000259" key="2">
    <source>
        <dbReference type="PROSITE" id="PS50076"/>
    </source>
</evidence>
<dbReference type="SUPFAM" id="SSF46565">
    <property type="entry name" value="Chaperone J-domain"/>
    <property type="match status" value="1"/>
</dbReference>
<dbReference type="Pfam" id="PF00226">
    <property type="entry name" value="DnaJ"/>
    <property type="match status" value="1"/>
</dbReference>
<feature type="compositionally biased region" description="Basic and acidic residues" evidence="1">
    <location>
        <begin position="1280"/>
        <end position="1295"/>
    </location>
</feature>
<dbReference type="Gene3D" id="1.10.287.110">
    <property type="entry name" value="DnaJ domain"/>
    <property type="match status" value="1"/>
</dbReference>
<feature type="compositionally biased region" description="Polar residues" evidence="1">
    <location>
        <begin position="98"/>
        <end position="159"/>
    </location>
</feature>
<evidence type="ECO:0000313" key="4">
    <source>
        <dbReference type="Proteomes" id="UP000198406"/>
    </source>
</evidence>
<reference evidence="3 4" key="1">
    <citation type="journal article" date="2015" name="Plant Cell">
        <title>Oil accumulation by the oleaginous diatom Fistulifera solaris as revealed by the genome and transcriptome.</title>
        <authorList>
            <person name="Tanaka T."/>
            <person name="Maeda Y."/>
            <person name="Veluchamy A."/>
            <person name="Tanaka M."/>
            <person name="Abida H."/>
            <person name="Marechal E."/>
            <person name="Bowler C."/>
            <person name="Muto M."/>
            <person name="Sunaga Y."/>
            <person name="Tanaka M."/>
            <person name="Yoshino T."/>
            <person name="Taniguchi T."/>
            <person name="Fukuda Y."/>
            <person name="Nemoto M."/>
            <person name="Matsumoto M."/>
            <person name="Wong P.S."/>
            <person name="Aburatani S."/>
            <person name="Fujibuchi W."/>
        </authorList>
    </citation>
    <scope>NUCLEOTIDE SEQUENCE [LARGE SCALE GENOMIC DNA]</scope>
    <source>
        <strain evidence="3 4">JPCC DA0580</strain>
    </source>
</reference>
<gene>
    <name evidence="3" type="ORF">FisN_3Hh283</name>
</gene>
<protein>
    <recommendedName>
        <fullName evidence="2">J domain-containing protein</fullName>
    </recommendedName>
</protein>
<evidence type="ECO:0000256" key="1">
    <source>
        <dbReference type="SAM" id="MobiDB-lite"/>
    </source>
</evidence>
<dbReference type="PROSITE" id="PS50076">
    <property type="entry name" value="DNAJ_2"/>
    <property type="match status" value="1"/>
</dbReference>
<feature type="compositionally biased region" description="Low complexity" evidence="1">
    <location>
        <begin position="260"/>
        <end position="299"/>
    </location>
</feature>
<dbReference type="PROSITE" id="PS00636">
    <property type="entry name" value="DNAJ_1"/>
    <property type="match status" value="1"/>
</dbReference>
<keyword evidence="4" id="KW-1185">Reference proteome</keyword>
<feature type="compositionally biased region" description="Polar residues" evidence="1">
    <location>
        <begin position="328"/>
        <end position="337"/>
    </location>
</feature>
<feature type="compositionally biased region" description="Polar residues" evidence="1">
    <location>
        <begin position="183"/>
        <end position="198"/>
    </location>
</feature>
<feature type="compositionally biased region" description="Low complexity" evidence="1">
    <location>
        <begin position="660"/>
        <end position="693"/>
    </location>
</feature>
<dbReference type="Proteomes" id="UP000198406">
    <property type="component" value="Unassembled WGS sequence"/>
</dbReference>
<dbReference type="InterPro" id="IPR052758">
    <property type="entry name" value="SRC_co-chaperone"/>
</dbReference>
<accession>A0A1Z5JQD1</accession>
<dbReference type="EMBL" id="BDSP01000102">
    <property type="protein sequence ID" value="GAX16235.1"/>
    <property type="molecule type" value="Genomic_DNA"/>
</dbReference>
<evidence type="ECO:0000313" key="3">
    <source>
        <dbReference type="EMBL" id="GAX16235.1"/>
    </source>
</evidence>
<dbReference type="SMART" id="SM00271">
    <property type="entry name" value="DnaJ"/>
    <property type="match status" value="1"/>
</dbReference>
<feature type="region of interest" description="Disordered" evidence="1">
    <location>
        <begin position="220"/>
        <end position="472"/>
    </location>
</feature>
<name>A0A1Z5JQD1_FISSO</name>
<dbReference type="InParanoid" id="A0A1Z5JQD1"/>
<dbReference type="PANTHER" id="PTHR44200">
    <property type="entry name" value="DNAJ HOMOLOG SUBFAMILY C MEMBER 7"/>
    <property type="match status" value="1"/>
</dbReference>
<dbReference type="SUPFAM" id="SSF48452">
    <property type="entry name" value="TPR-like"/>
    <property type="match status" value="2"/>
</dbReference>
<feature type="compositionally biased region" description="Polar residues" evidence="1">
    <location>
        <begin position="221"/>
        <end position="230"/>
    </location>
</feature>
<comment type="caution">
    <text evidence="3">The sequence shown here is derived from an EMBL/GenBank/DDBJ whole genome shotgun (WGS) entry which is preliminary data.</text>
</comment>